<organism evidence="2 3">
    <name type="scientific">Candidatus Dactylopiibacterium carminicum</name>
    <dbReference type="NCBI Taxonomy" id="857335"/>
    <lineage>
        <taxon>Bacteria</taxon>
        <taxon>Pseudomonadati</taxon>
        <taxon>Pseudomonadota</taxon>
        <taxon>Betaproteobacteria</taxon>
        <taxon>Rhodocyclales</taxon>
        <taxon>Rhodocyclaceae</taxon>
        <taxon>Candidatus Dactylopiibacterium</taxon>
    </lineage>
</organism>
<dbReference type="EMBL" id="MDUX01000002">
    <property type="protein sequence ID" value="KAF7600710.1"/>
    <property type="molecule type" value="Genomic_DNA"/>
</dbReference>
<dbReference type="Proteomes" id="UP000623509">
    <property type="component" value="Unassembled WGS sequence"/>
</dbReference>
<evidence type="ECO:0000313" key="2">
    <source>
        <dbReference type="EMBL" id="PAS92469.1"/>
    </source>
</evidence>
<reference evidence="1 4" key="1">
    <citation type="submission" date="2016-08" db="EMBL/GenBank/DDBJ databases">
        <title>Candidatus Dactylopiibacterium carminicum genome sequence.</title>
        <authorList>
            <person name="Ramirez-Puebla S.T."/>
            <person name="Ormeno-Orrillo E."/>
            <person name="Vera-Ponce De Leon A."/>
            <person name="Luis L."/>
            <person name="Sanchez-Flores A."/>
            <person name="Monica R."/>
            <person name="Martinez-Romero E."/>
        </authorList>
    </citation>
    <scope>NUCLEOTIDE SEQUENCE [LARGE SCALE GENOMIC DNA]</scope>
    <source>
        <strain evidence="1">END1</strain>
    </source>
</reference>
<reference evidence="2 3" key="2">
    <citation type="submission" date="2017-07" db="EMBL/GenBank/DDBJ databases">
        <title>Candidatus Dactylopiibacterium carminicum, a nitrogen-fixing symbiont of the cochineal insect Dactylopius coccus and Dactylopius opuntiae (Hemiptera: Coccoidea: Dactylopiidae).</title>
        <authorList>
            <person name="Vera A."/>
        </authorList>
    </citation>
    <scope>NUCLEOTIDE SEQUENCE [LARGE SCALE GENOMIC DNA]</scope>
    <source>
        <strain evidence="2 3">NFDCM</strain>
    </source>
</reference>
<keyword evidence="4" id="KW-1185">Reference proteome</keyword>
<comment type="caution">
    <text evidence="2">The sequence shown here is derived from an EMBL/GenBank/DDBJ whole genome shotgun (WGS) entry which is preliminary data.</text>
</comment>
<evidence type="ECO:0008006" key="5">
    <source>
        <dbReference type="Google" id="ProtNLM"/>
    </source>
</evidence>
<dbReference type="RefSeq" id="WP_095523058.1">
    <property type="nucleotide sequence ID" value="NZ_MDUX01000002.1"/>
</dbReference>
<protein>
    <recommendedName>
        <fullName evidence="5">Nucleotide exchange factor GrpE</fullName>
    </recommendedName>
</protein>
<name>A0A272EQT0_9RHOO</name>
<sequence length="128" mass="14043">MRAALREAREEQKATEEVLATKNKALDKARAAQKLLQRQSPDEALQTLHREATEIAAEVRGHIMGNLRQAVIALNNQSEERGESPSKVFAAGLLGQIQADLVQLCTEFGLPDLAEAVRNDELGWVAQS</sequence>
<dbReference type="AlphaFoldDB" id="A0A272EQT0"/>
<gene>
    <name evidence="1" type="ORF">BGI27_00985</name>
    <name evidence="2" type="ORF">CGU29_11370</name>
</gene>
<evidence type="ECO:0000313" key="1">
    <source>
        <dbReference type="EMBL" id="KAF7600710.1"/>
    </source>
</evidence>
<evidence type="ECO:0000313" key="4">
    <source>
        <dbReference type="Proteomes" id="UP000623509"/>
    </source>
</evidence>
<dbReference type="EMBL" id="NMRN01000037">
    <property type="protein sequence ID" value="PAS92469.1"/>
    <property type="molecule type" value="Genomic_DNA"/>
</dbReference>
<dbReference type="Proteomes" id="UP000216107">
    <property type="component" value="Unassembled WGS sequence"/>
</dbReference>
<evidence type="ECO:0000313" key="3">
    <source>
        <dbReference type="Proteomes" id="UP000216107"/>
    </source>
</evidence>
<proteinExistence type="predicted"/>
<accession>A0A272EQT0</accession>
<dbReference type="OrthoDB" id="8895840at2"/>